<evidence type="ECO:0000313" key="4">
    <source>
        <dbReference type="Proteomes" id="UP000184031"/>
    </source>
</evidence>
<accession>A0A1M6TKP1</accession>
<dbReference type="AlphaFoldDB" id="A0A1M6TKP1"/>
<gene>
    <name evidence="2" type="ORF">SAMN04487891_103257</name>
    <name evidence="3" type="ORF">SAMN05216293_1418</name>
</gene>
<keyword evidence="5" id="KW-1185">Reference proteome</keyword>
<proteinExistence type="predicted"/>
<protein>
    <submittedName>
        <fullName evidence="3">Uncharacterized protein</fullName>
    </submittedName>
</protein>
<dbReference type="STRING" id="1055723.SAMN05216293_1418"/>
<organism evidence="3 4">
    <name type="scientific">Flagellimonas taeanensis</name>
    <dbReference type="NCBI Taxonomy" id="1005926"/>
    <lineage>
        <taxon>Bacteria</taxon>
        <taxon>Pseudomonadati</taxon>
        <taxon>Bacteroidota</taxon>
        <taxon>Flavobacteriia</taxon>
        <taxon>Flavobacteriales</taxon>
        <taxon>Flavobacteriaceae</taxon>
        <taxon>Flagellimonas</taxon>
    </lineage>
</organism>
<evidence type="ECO:0000313" key="2">
    <source>
        <dbReference type="EMBL" id="SFB88939.1"/>
    </source>
</evidence>
<keyword evidence="1" id="KW-0812">Transmembrane</keyword>
<reference evidence="3 4" key="1">
    <citation type="submission" date="2016-11" db="EMBL/GenBank/DDBJ databases">
        <authorList>
            <person name="Varghese N."/>
            <person name="Submissions S."/>
        </authorList>
    </citation>
    <scope>NUCLEOTIDE SEQUENCE [LARGE SCALE GENOMIC DNA]</scope>
    <source>
        <strain evidence="3 4">CGMCC 1.12174</strain>
        <strain evidence="2 5">DSM 26351</strain>
    </source>
</reference>
<dbReference type="Proteomes" id="UP000198940">
    <property type="component" value="Unassembled WGS sequence"/>
</dbReference>
<evidence type="ECO:0000313" key="5">
    <source>
        <dbReference type="Proteomes" id="UP000198940"/>
    </source>
</evidence>
<keyword evidence="1" id="KW-0472">Membrane</keyword>
<sequence length="139" mass="15787">MDFSDKIEPQNQMLKYLCFVKRGYKLLGMLLLASIYFFGIGVSSRVVSTPDVGHSGKGAYFSVAKTTLFCEVPQPETSFDKVNDCPASSPNVFFAGNVGVQRPHEILFSATGRQYLRFSVNFLVRHRKADLIFPFHYFW</sequence>
<evidence type="ECO:0000313" key="3">
    <source>
        <dbReference type="EMBL" id="SHK57521.1"/>
    </source>
</evidence>
<name>A0A1M6TKP1_9FLAO</name>
<dbReference type="Proteomes" id="UP000184031">
    <property type="component" value="Unassembled WGS sequence"/>
</dbReference>
<keyword evidence="1" id="KW-1133">Transmembrane helix</keyword>
<feature type="transmembrane region" description="Helical" evidence="1">
    <location>
        <begin position="23"/>
        <end position="42"/>
    </location>
</feature>
<dbReference type="EMBL" id="FRAT01000003">
    <property type="protein sequence ID" value="SHK57521.1"/>
    <property type="molecule type" value="Genomic_DNA"/>
</dbReference>
<dbReference type="EMBL" id="FOKU01000003">
    <property type="protein sequence ID" value="SFB88939.1"/>
    <property type="molecule type" value="Genomic_DNA"/>
</dbReference>
<comment type="caution">
    <text evidence="3">The sequence shown here is derived from an EMBL/GenBank/DDBJ whole genome shotgun (WGS) entry which is preliminary data.</text>
</comment>
<evidence type="ECO:0000256" key="1">
    <source>
        <dbReference type="SAM" id="Phobius"/>
    </source>
</evidence>